<dbReference type="PANTHER" id="PTHR43048">
    <property type="entry name" value="METHYLMALONYL-COA EPIMERASE"/>
    <property type="match status" value="1"/>
</dbReference>
<gene>
    <name evidence="3" type="ORF">PV662_02205</name>
</gene>
<keyword evidence="4" id="KW-1185">Reference proteome</keyword>
<dbReference type="RefSeq" id="WP_319061482.1">
    <property type="nucleotide sequence ID" value="NZ_JARAUS010000017.1"/>
</dbReference>
<dbReference type="PROSITE" id="PS51819">
    <property type="entry name" value="VOC"/>
    <property type="match status" value="1"/>
</dbReference>
<dbReference type="PANTHER" id="PTHR43048:SF3">
    <property type="entry name" value="METHYLMALONYL-COA EPIMERASE, MITOCHONDRIAL"/>
    <property type="match status" value="1"/>
</dbReference>
<dbReference type="SUPFAM" id="SSF54593">
    <property type="entry name" value="Glyoxalase/Bleomycin resistance protein/Dihydroxybiphenyl dioxygenase"/>
    <property type="match status" value="1"/>
</dbReference>
<dbReference type="EMBL" id="JARAYU010000001">
    <property type="protein sequence ID" value="MDX3698585.1"/>
    <property type="molecule type" value="Genomic_DNA"/>
</dbReference>
<dbReference type="InterPro" id="IPR051785">
    <property type="entry name" value="MMCE/EMCE_epimerase"/>
</dbReference>
<keyword evidence="1" id="KW-0479">Metal-binding</keyword>
<comment type="caution">
    <text evidence="3">The sequence shown here is derived from an EMBL/GenBank/DDBJ whole genome shotgun (WGS) entry which is preliminary data.</text>
</comment>
<evidence type="ECO:0000256" key="1">
    <source>
        <dbReference type="ARBA" id="ARBA00022723"/>
    </source>
</evidence>
<proteinExistence type="predicted"/>
<evidence type="ECO:0000259" key="2">
    <source>
        <dbReference type="PROSITE" id="PS51819"/>
    </source>
</evidence>
<dbReference type="InterPro" id="IPR037523">
    <property type="entry name" value="VOC_core"/>
</dbReference>
<name>A0ABU4NAV4_9ACTN</name>
<sequence length="150" mass="16471">MPISLPPLFHVGIIVENFDRAVADYEKRWGVNTEQITDLEFPTAKLHGEEVGSSARYGFIRTGSSEIELIQPLDGRSPYTEFLDLHGEGVHHLAYVVGSIDQHLESLRATGEGAPVTFEASIAGRTRFVYLDGLAHGPAIELIERIGEDA</sequence>
<dbReference type="Proteomes" id="UP001271274">
    <property type="component" value="Unassembled WGS sequence"/>
</dbReference>
<organism evidence="3 4">
    <name type="scientific">Streptomyces europaeiscabiei</name>
    <dbReference type="NCBI Taxonomy" id="146819"/>
    <lineage>
        <taxon>Bacteria</taxon>
        <taxon>Bacillati</taxon>
        <taxon>Actinomycetota</taxon>
        <taxon>Actinomycetes</taxon>
        <taxon>Kitasatosporales</taxon>
        <taxon>Streptomycetaceae</taxon>
        <taxon>Streptomyces</taxon>
    </lineage>
</organism>
<accession>A0ABU4NAV4</accession>
<reference evidence="3 4" key="1">
    <citation type="journal article" date="2023" name="Microb. Genom.">
        <title>Mesoterricola silvestris gen. nov., sp. nov., Mesoterricola sediminis sp. nov., Geothrix oryzae sp. nov., Geothrix edaphica sp. nov., Geothrix rubra sp. nov., and Geothrix limicola sp. nov., six novel members of Acidobacteriota isolated from soils.</title>
        <authorList>
            <person name="Weisberg A.J."/>
            <person name="Pearce E."/>
            <person name="Kramer C.G."/>
            <person name="Chang J.H."/>
            <person name="Clarke C.R."/>
        </authorList>
    </citation>
    <scope>NUCLEOTIDE SEQUENCE [LARGE SCALE GENOMIC DNA]</scope>
    <source>
        <strain evidence="3 4">ID09-01A</strain>
    </source>
</reference>
<dbReference type="InterPro" id="IPR029068">
    <property type="entry name" value="Glyas_Bleomycin-R_OHBP_Dase"/>
</dbReference>
<protein>
    <submittedName>
        <fullName evidence="3">VOC family protein</fullName>
    </submittedName>
</protein>
<dbReference type="Pfam" id="PF13669">
    <property type="entry name" value="Glyoxalase_4"/>
    <property type="match status" value="1"/>
</dbReference>
<feature type="domain" description="VOC" evidence="2">
    <location>
        <begin position="7"/>
        <end position="145"/>
    </location>
</feature>
<evidence type="ECO:0000313" key="3">
    <source>
        <dbReference type="EMBL" id="MDX3698585.1"/>
    </source>
</evidence>
<evidence type="ECO:0000313" key="4">
    <source>
        <dbReference type="Proteomes" id="UP001271274"/>
    </source>
</evidence>
<dbReference type="Gene3D" id="3.10.180.10">
    <property type="entry name" value="2,3-Dihydroxybiphenyl 1,2-Dioxygenase, domain 1"/>
    <property type="match status" value="1"/>
</dbReference>